<gene>
    <name evidence="1" type="ORF">WKI67_07435</name>
</gene>
<sequence length="206" mass="21770">MEERRVDPANRLESWADGVVAALDAQEDVDRALLHALGARPSLREETAARMADAVRAAALGLGPPGCAVAAGVSERLLTAWQEHDPTFAAAMAAAATMARARGPVPGATLNATALRVLLTAMRGGALHGPAAALVGMSGRAFYRLRRERPEVGALVAAARRARPKKADRRKRPKYEQHYRLVRIDDPDGAARAAQVPPESAHSGPA</sequence>
<proteinExistence type="predicted"/>
<organism evidence="1 2">
    <name type="scientific">Streptomyces achmelvichensis</name>
    <dbReference type="NCBI Taxonomy" id="3134111"/>
    <lineage>
        <taxon>Bacteria</taxon>
        <taxon>Bacillati</taxon>
        <taxon>Actinomycetota</taxon>
        <taxon>Actinomycetes</taxon>
        <taxon>Kitasatosporales</taxon>
        <taxon>Streptomycetaceae</taxon>
        <taxon>Streptomyces</taxon>
    </lineage>
</organism>
<evidence type="ECO:0000313" key="2">
    <source>
        <dbReference type="Proteomes" id="UP001377168"/>
    </source>
</evidence>
<reference evidence="1" key="1">
    <citation type="submission" date="2024-03" db="EMBL/GenBank/DDBJ databases">
        <title>Novel Streptomyces species of biotechnological and ecological value are a feature of Machair soil.</title>
        <authorList>
            <person name="Prole J.R."/>
            <person name="Goodfellow M."/>
            <person name="Allenby N."/>
            <person name="Ward A.C."/>
        </authorList>
    </citation>
    <scope>NUCLEOTIDE SEQUENCE</scope>
    <source>
        <strain evidence="1">MS2.AVA.5</strain>
    </source>
</reference>
<comment type="caution">
    <text evidence="1">The sequence shown here is derived from an EMBL/GenBank/DDBJ whole genome shotgun (WGS) entry which is preliminary data.</text>
</comment>
<accession>A0ACC6PPC6</accession>
<protein>
    <submittedName>
        <fullName evidence="1">Uncharacterized protein</fullName>
    </submittedName>
</protein>
<dbReference type="EMBL" id="JBBKAJ010000022">
    <property type="protein sequence ID" value="MEJ8633226.1"/>
    <property type="molecule type" value="Genomic_DNA"/>
</dbReference>
<dbReference type="Proteomes" id="UP001377168">
    <property type="component" value="Unassembled WGS sequence"/>
</dbReference>
<name>A0ACC6PPC6_9ACTN</name>
<evidence type="ECO:0000313" key="1">
    <source>
        <dbReference type="EMBL" id="MEJ8633226.1"/>
    </source>
</evidence>
<keyword evidence="2" id="KW-1185">Reference proteome</keyword>